<name>A0A3P3U6D6_9BACL</name>
<dbReference type="EMBL" id="RRCN01000001">
    <property type="protein sequence ID" value="RRJ65129.1"/>
    <property type="molecule type" value="Genomic_DNA"/>
</dbReference>
<dbReference type="PANTHER" id="PTHR43563">
    <property type="entry name" value="AMINE OXIDASE"/>
    <property type="match status" value="1"/>
</dbReference>
<dbReference type="Proteomes" id="UP000267017">
    <property type="component" value="Unassembled WGS sequence"/>
</dbReference>
<dbReference type="PANTHER" id="PTHR43563:SF14">
    <property type="entry name" value="AMINE OXIDASE"/>
    <property type="match status" value="1"/>
</dbReference>
<evidence type="ECO:0000313" key="3">
    <source>
        <dbReference type="EMBL" id="RRJ65129.1"/>
    </source>
</evidence>
<evidence type="ECO:0000313" key="4">
    <source>
        <dbReference type="Proteomes" id="UP000267017"/>
    </source>
</evidence>
<feature type="domain" description="Amine oxidase" evidence="2">
    <location>
        <begin position="117"/>
        <end position="364"/>
    </location>
</feature>
<keyword evidence="4" id="KW-1185">Reference proteome</keyword>
<protein>
    <submittedName>
        <fullName evidence="3">Amine oxidase</fullName>
    </submittedName>
</protein>
<proteinExistence type="inferred from homology"/>
<dbReference type="Pfam" id="PF01593">
    <property type="entry name" value="Amino_oxidase"/>
    <property type="match status" value="1"/>
</dbReference>
<dbReference type="OrthoDB" id="56323at2"/>
<reference evidence="3 4" key="1">
    <citation type="submission" date="2018-11" db="EMBL/GenBank/DDBJ databases">
        <title>Genome sequencing of Paenibacillus sp. KCOM 3021 (= ChDC PVNT-B20).</title>
        <authorList>
            <person name="Kook J.-K."/>
            <person name="Park S.-N."/>
            <person name="Lim Y.K."/>
        </authorList>
    </citation>
    <scope>NUCLEOTIDE SEQUENCE [LARGE SCALE GENOMIC DNA]</scope>
    <source>
        <strain evidence="3 4">KCOM 3021</strain>
    </source>
</reference>
<organism evidence="3 4">
    <name type="scientific">Paenibacillus oralis</name>
    <dbReference type="NCBI Taxonomy" id="2490856"/>
    <lineage>
        <taxon>Bacteria</taxon>
        <taxon>Bacillati</taxon>
        <taxon>Bacillota</taxon>
        <taxon>Bacilli</taxon>
        <taxon>Bacillales</taxon>
        <taxon>Paenibacillaceae</taxon>
        <taxon>Paenibacillus</taxon>
    </lineage>
</organism>
<comment type="caution">
    <text evidence="3">The sequence shown here is derived from an EMBL/GenBank/DDBJ whole genome shotgun (WGS) entry which is preliminary data.</text>
</comment>
<dbReference type="InterPro" id="IPR002937">
    <property type="entry name" value="Amino_oxidase"/>
</dbReference>
<dbReference type="SUPFAM" id="SSF51905">
    <property type="entry name" value="FAD/NAD(P)-binding domain"/>
    <property type="match status" value="1"/>
</dbReference>
<dbReference type="Gene3D" id="3.50.50.60">
    <property type="entry name" value="FAD/NAD(P)-binding domain"/>
    <property type="match status" value="2"/>
</dbReference>
<gene>
    <name evidence="3" type="ORF">EHV15_21080</name>
</gene>
<dbReference type="GO" id="GO:0016491">
    <property type="term" value="F:oxidoreductase activity"/>
    <property type="evidence" value="ECO:0007669"/>
    <property type="project" value="InterPro"/>
</dbReference>
<dbReference type="InterPro" id="IPR036188">
    <property type="entry name" value="FAD/NAD-bd_sf"/>
</dbReference>
<accession>A0A3P3U6D6</accession>
<dbReference type="InterPro" id="IPR050703">
    <property type="entry name" value="Flavin_MAO"/>
</dbReference>
<comment type="similarity">
    <text evidence="1">Belongs to the flavin monoamine oxidase family.</text>
</comment>
<evidence type="ECO:0000256" key="1">
    <source>
        <dbReference type="ARBA" id="ARBA00005995"/>
    </source>
</evidence>
<sequence>MEFDMSKNELVVIIGAGLSGLRIASLLTAQGISCSVLEARDRIGGRVLSMEVAEKRELGRFDLGPTWFWPRYERAITNLVKELGIKTFEQYNEGLMLSERSRNEPAQQYRLPEGAVERSFRFIGGAKSLIDAIAATLPPGTVRLNTKVTSIRQDEHRTLALEVEGQRSSIRASAVISTLPPRIVARNISFWPELSTDLIASMVNKPTWMAAQAKAVVVYERPFWREKGLFGLVSSWAGPLQEIHDASPETGAGALFGFFGLPAKSRQELGEERVLKLVVEQLTRLFGPSAENVSALLYKDWSSDPETAVLEDTEPLRNYPEYGPLAGTESWGKRLIFAGTETDNEHGGHLEGALRSAERAVSELIGLFKTNIRGSI</sequence>
<dbReference type="SUPFAM" id="SSF54373">
    <property type="entry name" value="FAD-linked reductases, C-terminal domain"/>
    <property type="match status" value="1"/>
</dbReference>
<dbReference type="Pfam" id="PF13450">
    <property type="entry name" value="NAD_binding_8"/>
    <property type="match status" value="1"/>
</dbReference>
<evidence type="ECO:0000259" key="2">
    <source>
        <dbReference type="Pfam" id="PF01593"/>
    </source>
</evidence>
<dbReference type="AlphaFoldDB" id="A0A3P3U6D6"/>